<gene>
    <name evidence="1" type="ORF">BDP55DRAFT_715042</name>
</gene>
<protein>
    <submittedName>
        <fullName evidence="1">Uncharacterized protein</fullName>
    </submittedName>
</protein>
<dbReference type="EMBL" id="JAHMHR010000018">
    <property type="protein sequence ID" value="KAK1676345.1"/>
    <property type="molecule type" value="Genomic_DNA"/>
</dbReference>
<sequence length="151" mass="17251">MAIFEKLKAPDSSRWAAMRVTWAGMRQRKEVAHIEGRLAEYRMEMNTRLLALLNINTCGNSEHQSSVKKQLDNIQSEAQTMSLSSSGELKSLRVDFVKILAKLDEDCSAMMRVRAAQLRHQMMVSIMNKSQEMSKNIISTPLMKYLSRLSI</sequence>
<keyword evidence="2" id="KW-1185">Reference proteome</keyword>
<dbReference type="Proteomes" id="UP001224890">
    <property type="component" value="Unassembled WGS sequence"/>
</dbReference>
<organism evidence="1 2">
    <name type="scientific">Colletotrichum godetiae</name>
    <dbReference type="NCBI Taxonomy" id="1209918"/>
    <lineage>
        <taxon>Eukaryota</taxon>
        <taxon>Fungi</taxon>
        <taxon>Dikarya</taxon>
        <taxon>Ascomycota</taxon>
        <taxon>Pezizomycotina</taxon>
        <taxon>Sordariomycetes</taxon>
        <taxon>Hypocreomycetidae</taxon>
        <taxon>Glomerellales</taxon>
        <taxon>Glomerellaceae</taxon>
        <taxon>Colletotrichum</taxon>
        <taxon>Colletotrichum acutatum species complex</taxon>
    </lineage>
</organism>
<reference evidence="1" key="1">
    <citation type="submission" date="2021-06" db="EMBL/GenBank/DDBJ databases">
        <title>Comparative genomics, transcriptomics and evolutionary studies reveal genomic signatures of adaptation to plant cell wall in hemibiotrophic fungi.</title>
        <authorList>
            <consortium name="DOE Joint Genome Institute"/>
            <person name="Baroncelli R."/>
            <person name="Diaz J.F."/>
            <person name="Benocci T."/>
            <person name="Peng M."/>
            <person name="Battaglia E."/>
            <person name="Haridas S."/>
            <person name="Andreopoulos W."/>
            <person name="Labutti K."/>
            <person name="Pangilinan J."/>
            <person name="Floch G.L."/>
            <person name="Makela M.R."/>
            <person name="Henrissat B."/>
            <person name="Grigoriev I.V."/>
            <person name="Crouch J.A."/>
            <person name="De Vries R.P."/>
            <person name="Sukno S.A."/>
            <person name="Thon M.R."/>
        </authorList>
    </citation>
    <scope>NUCLEOTIDE SEQUENCE</scope>
    <source>
        <strain evidence="1">CBS 193.32</strain>
    </source>
</reference>
<dbReference type="GeneID" id="85462813"/>
<proteinExistence type="predicted"/>
<evidence type="ECO:0000313" key="2">
    <source>
        <dbReference type="Proteomes" id="UP001224890"/>
    </source>
</evidence>
<name>A0AAJ0EYL7_9PEZI</name>
<evidence type="ECO:0000313" key="1">
    <source>
        <dbReference type="EMBL" id="KAK1676345.1"/>
    </source>
</evidence>
<accession>A0AAJ0EYL7</accession>
<dbReference type="AlphaFoldDB" id="A0AAJ0EYL7"/>
<dbReference type="RefSeq" id="XP_060430348.1">
    <property type="nucleotide sequence ID" value="XM_060578287.1"/>
</dbReference>
<comment type="caution">
    <text evidence="1">The sequence shown here is derived from an EMBL/GenBank/DDBJ whole genome shotgun (WGS) entry which is preliminary data.</text>
</comment>